<name>A0A1B2DM07_9BACL</name>
<dbReference type="RefSeq" id="WP_099519838.1">
    <property type="nucleotide sequence ID" value="NZ_CP016808.1"/>
</dbReference>
<dbReference type="AlphaFoldDB" id="A0A1B2DM07"/>
<feature type="transmembrane region" description="Helical" evidence="2">
    <location>
        <begin position="27"/>
        <end position="47"/>
    </location>
</feature>
<proteinExistence type="predicted"/>
<feature type="region of interest" description="Disordered" evidence="1">
    <location>
        <begin position="121"/>
        <end position="140"/>
    </location>
</feature>
<sequence length="212" mass="22923">MAKWLEKLEAMAGGGPGGPKRVKMLRLLLIIGCVGALLMLINSFLTYNEVEPSVQGQGQNLQSVDDTAWTSPGSHEGASFEAVEQPLEARLKEILEKIVGVGEVDVLVTIDSTEEIVVERNEKETQSVTDENDKNGGKRHITAINKDGEVVLVEVSGDQKPIIKKTINPRIRGVLIVAKGAENVTVRRLIIDAVEKGVNVAASRISVAPRKQ</sequence>
<feature type="compositionally biased region" description="Basic and acidic residues" evidence="1">
    <location>
        <begin position="121"/>
        <end position="136"/>
    </location>
</feature>
<dbReference type="NCBIfam" id="TIGR02830">
    <property type="entry name" value="spore_III_AG"/>
    <property type="match status" value="1"/>
</dbReference>
<keyword evidence="2" id="KW-0812">Transmembrane</keyword>
<dbReference type="InterPro" id="IPR014195">
    <property type="entry name" value="Spore_III_AG"/>
</dbReference>
<protein>
    <submittedName>
        <fullName evidence="3">Stage III sporulation protein AG</fullName>
    </submittedName>
</protein>
<reference evidence="3" key="1">
    <citation type="submission" date="2016-08" db="EMBL/GenBank/DDBJ databases">
        <title>Complete Genome Seqeunce of Paenibacillus sp. BIHB 4019 from tea rhizoplane.</title>
        <authorList>
            <person name="Thakur R."/>
            <person name="Swarnkar M.K."/>
            <person name="Gulati A."/>
        </authorList>
    </citation>
    <scope>NUCLEOTIDE SEQUENCE [LARGE SCALE GENOMIC DNA]</scope>
    <source>
        <strain evidence="3">BIHB4019</strain>
    </source>
</reference>
<gene>
    <name evidence="3" type="ORF">BBD42_21410</name>
</gene>
<evidence type="ECO:0000256" key="2">
    <source>
        <dbReference type="SAM" id="Phobius"/>
    </source>
</evidence>
<dbReference type="EMBL" id="CP016808">
    <property type="protein sequence ID" value="ANY68736.1"/>
    <property type="molecule type" value="Genomic_DNA"/>
</dbReference>
<evidence type="ECO:0000256" key="1">
    <source>
        <dbReference type="SAM" id="MobiDB-lite"/>
    </source>
</evidence>
<keyword evidence="2" id="KW-1133">Transmembrane helix</keyword>
<organism evidence="3">
    <name type="scientific">Paenibacillus sp. BIHB 4019</name>
    <dbReference type="NCBI Taxonomy" id="1870819"/>
    <lineage>
        <taxon>Bacteria</taxon>
        <taxon>Bacillati</taxon>
        <taxon>Bacillota</taxon>
        <taxon>Bacilli</taxon>
        <taxon>Bacillales</taxon>
        <taxon>Paenibacillaceae</taxon>
        <taxon>Paenibacillus</taxon>
    </lineage>
</organism>
<evidence type="ECO:0000313" key="3">
    <source>
        <dbReference type="EMBL" id="ANY68736.1"/>
    </source>
</evidence>
<keyword evidence="2" id="KW-0472">Membrane</keyword>
<accession>A0A1B2DM07</accession>